<accession>A0ABQ5TGQ5</accession>
<dbReference type="PANTHER" id="PTHR42756:SF1">
    <property type="entry name" value="TRANSCRIPTIONAL REPRESSOR OF EMRAB OPERON"/>
    <property type="match status" value="1"/>
</dbReference>
<dbReference type="Pfam" id="PF01047">
    <property type="entry name" value="MarR"/>
    <property type="match status" value="1"/>
</dbReference>
<dbReference type="SUPFAM" id="SSF46785">
    <property type="entry name" value="Winged helix' DNA-binding domain"/>
    <property type="match status" value="1"/>
</dbReference>
<evidence type="ECO:0000256" key="2">
    <source>
        <dbReference type="ARBA" id="ARBA00023125"/>
    </source>
</evidence>
<evidence type="ECO:0000256" key="3">
    <source>
        <dbReference type="ARBA" id="ARBA00023163"/>
    </source>
</evidence>
<keyword evidence="6" id="KW-1185">Reference proteome</keyword>
<dbReference type="PROSITE" id="PS50995">
    <property type="entry name" value="HTH_MARR_2"/>
    <property type="match status" value="1"/>
</dbReference>
<dbReference type="InterPro" id="IPR036390">
    <property type="entry name" value="WH_DNA-bd_sf"/>
</dbReference>
<evidence type="ECO:0000313" key="5">
    <source>
        <dbReference type="EMBL" id="GLO65645.1"/>
    </source>
</evidence>
<gene>
    <name evidence="5" type="primary">ywoH</name>
    <name evidence="5" type="ORF">MACH08_14290</name>
</gene>
<evidence type="ECO:0000256" key="1">
    <source>
        <dbReference type="ARBA" id="ARBA00023015"/>
    </source>
</evidence>
<name>A0ABQ5TGQ5_9BACI</name>
<proteinExistence type="predicted"/>
<keyword evidence="3" id="KW-0804">Transcription</keyword>
<organism evidence="5 6">
    <name type="scientific">Oceanobacillus kimchii</name>
    <dbReference type="NCBI Taxonomy" id="746691"/>
    <lineage>
        <taxon>Bacteria</taxon>
        <taxon>Bacillati</taxon>
        <taxon>Bacillota</taxon>
        <taxon>Bacilli</taxon>
        <taxon>Bacillales</taxon>
        <taxon>Bacillaceae</taxon>
        <taxon>Oceanobacillus</taxon>
    </lineage>
</organism>
<dbReference type="InterPro" id="IPR036388">
    <property type="entry name" value="WH-like_DNA-bd_sf"/>
</dbReference>
<dbReference type="SMART" id="SM00347">
    <property type="entry name" value="HTH_MARR"/>
    <property type="match status" value="1"/>
</dbReference>
<reference evidence="5 6" key="1">
    <citation type="submission" date="2023-02" db="EMBL/GenBank/DDBJ databases">
        <title>Oceanobacillus kimchii IFOP_LL358 isolated form Alexandrium catenella lab strain.</title>
        <authorList>
            <person name="Gajardo G."/>
            <person name="Ueki S."/>
            <person name="Maruyama F."/>
        </authorList>
    </citation>
    <scope>NUCLEOTIDE SEQUENCE [LARGE SCALE GENOMIC DNA]</scope>
    <source>
        <strain evidence="5 6">IFOP_LL358</strain>
    </source>
</reference>
<evidence type="ECO:0000259" key="4">
    <source>
        <dbReference type="PROSITE" id="PS50995"/>
    </source>
</evidence>
<dbReference type="InterPro" id="IPR000835">
    <property type="entry name" value="HTH_MarR-typ"/>
</dbReference>
<evidence type="ECO:0000313" key="6">
    <source>
        <dbReference type="Proteomes" id="UP001275436"/>
    </source>
</evidence>
<dbReference type="Proteomes" id="UP001275436">
    <property type="component" value="Unassembled WGS sequence"/>
</dbReference>
<sequence length="139" mass="16810">MGNIESKDILHLYNQKYRYFQKEMNQRLRKYDLYASQWTILYCLDQSGPITQTDIWKYLNIEAPTVTRTLSRLEKNGWVERLPGQDKREKMIYLTEEAKTELPKIKRTMKQFDDDMLHRLDQGERKLLYQLLSKLTSEV</sequence>
<comment type="caution">
    <text evidence="5">The sequence shown here is derived from an EMBL/GenBank/DDBJ whole genome shotgun (WGS) entry which is preliminary data.</text>
</comment>
<dbReference type="RefSeq" id="WP_017796333.1">
    <property type="nucleotide sequence ID" value="NZ_BSKO01000001.1"/>
</dbReference>
<keyword evidence="1" id="KW-0805">Transcription regulation</keyword>
<protein>
    <submittedName>
        <fullName evidence="5">HTH-type transcriptional regulator YwoH</fullName>
    </submittedName>
</protein>
<dbReference type="EMBL" id="BSKO01000001">
    <property type="protein sequence ID" value="GLO65645.1"/>
    <property type="molecule type" value="Genomic_DNA"/>
</dbReference>
<dbReference type="PANTHER" id="PTHR42756">
    <property type="entry name" value="TRANSCRIPTIONAL REGULATOR, MARR"/>
    <property type="match status" value="1"/>
</dbReference>
<dbReference type="PRINTS" id="PR00598">
    <property type="entry name" value="HTHMARR"/>
</dbReference>
<dbReference type="Gene3D" id="1.10.10.10">
    <property type="entry name" value="Winged helix-like DNA-binding domain superfamily/Winged helix DNA-binding domain"/>
    <property type="match status" value="1"/>
</dbReference>
<feature type="domain" description="HTH marR-type" evidence="4">
    <location>
        <begin position="6"/>
        <end position="137"/>
    </location>
</feature>
<keyword evidence="2" id="KW-0238">DNA-binding</keyword>